<dbReference type="InterPro" id="IPR007394">
    <property type="entry name" value="UPF0122"/>
</dbReference>
<protein>
    <recommendedName>
        <fullName evidence="3">UPF0122 protein DFR56_10384</fullName>
    </recommendedName>
</protein>
<reference evidence="4 5" key="1">
    <citation type="submission" date="2018-05" db="EMBL/GenBank/DDBJ databases">
        <title>Genomic Encyclopedia of Type Strains, Phase IV (KMG-IV): sequencing the most valuable type-strain genomes for metagenomic binning, comparative biology and taxonomic classification.</title>
        <authorList>
            <person name="Goeker M."/>
        </authorList>
    </citation>
    <scope>NUCLEOTIDE SEQUENCE [LARGE SCALE GENOMIC DNA]</scope>
    <source>
        <strain evidence="4 5">DSM 28556</strain>
    </source>
</reference>
<name>A0A2V3WIG5_9BACI</name>
<dbReference type="Proteomes" id="UP000247978">
    <property type="component" value="Unassembled WGS sequence"/>
</dbReference>
<dbReference type="NCBIfam" id="NF045758">
    <property type="entry name" value="YlxM"/>
    <property type="match status" value="1"/>
</dbReference>
<organism evidence="4 5">
    <name type="scientific">Pseudogracilibacillus auburnensis</name>
    <dbReference type="NCBI Taxonomy" id="1494959"/>
    <lineage>
        <taxon>Bacteria</taxon>
        <taxon>Bacillati</taxon>
        <taxon>Bacillota</taxon>
        <taxon>Bacilli</taxon>
        <taxon>Bacillales</taxon>
        <taxon>Bacillaceae</taxon>
        <taxon>Pseudogracilibacillus</taxon>
    </lineage>
</organism>
<dbReference type="InterPro" id="IPR036388">
    <property type="entry name" value="WH-like_DNA-bd_sf"/>
</dbReference>
<sequence>MLEKTTKINMLYDFYHELLTNKQKEYMELYYREDYSLGEISNLRDVSRQAVYDNIKRTEQLLHSYEEKLHLYEKFMKRNQLLTTLQQLIINGSDTTEIVKVMDKLQKID</sequence>
<comment type="caution">
    <text evidence="4">The sequence shown here is derived from an EMBL/GenBank/DDBJ whole genome shotgun (WGS) entry which is preliminary data.</text>
</comment>
<evidence type="ECO:0000256" key="1">
    <source>
        <dbReference type="ARBA" id="ARBA00008720"/>
    </source>
</evidence>
<dbReference type="NCBIfam" id="NF001068">
    <property type="entry name" value="PRK00118.1-4"/>
    <property type="match status" value="1"/>
</dbReference>
<gene>
    <name evidence="4" type="ORF">DFR56_10384</name>
</gene>
<evidence type="ECO:0000313" key="4">
    <source>
        <dbReference type="EMBL" id="PXW88579.1"/>
    </source>
</evidence>
<dbReference type="Gene3D" id="1.10.10.10">
    <property type="entry name" value="Winged helix-like DNA-binding domain superfamily/Winged helix DNA-binding domain"/>
    <property type="match status" value="1"/>
</dbReference>
<dbReference type="OrthoDB" id="6392at2"/>
<dbReference type="NCBIfam" id="NF001070">
    <property type="entry name" value="PRK00118.1-6"/>
    <property type="match status" value="1"/>
</dbReference>
<dbReference type="InterPro" id="IPR054831">
    <property type="entry name" value="UPF0122_fam_protein"/>
</dbReference>
<dbReference type="SUPFAM" id="SSF88659">
    <property type="entry name" value="Sigma3 and sigma4 domains of RNA polymerase sigma factors"/>
    <property type="match status" value="1"/>
</dbReference>
<dbReference type="AlphaFoldDB" id="A0A2V3WIG5"/>
<keyword evidence="5" id="KW-1185">Reference proteome</keyword>
<proteinExistence type="inferred from homology"/>
<dbReference type="InterPro" id="IPR013324">
    <property type="entry name" value="RNA_pol_sigma_r3/r4-like"/>
</dbReference>
<dbReference type="EMBL" id="QJJQ01000003">
    <property type="protein sequence ID" value="PXW88579.1"/>
    <property type="molecule type" value="Genomic_DNA"/>
</dbReference>
<comment type="similarity">
    <text evidence="1 3">Belongs to the UPF0122 family.</text>
</comment>
<dbReference type="PANTHER" id="PTHR40083:SF1">
    <property type="entry name" value="UPF0122 PROTEIN YLXM"/>
    <property type="match status" value="1"/>
</dbReference>
<evidence type="ECO:0000256" key="3">
    <source>
        <dbReference type="HAMAP-Rule" id="MF_00245"/>
    </source>
</evidence>
<evidence type="ECO:0000256" key="2">
    <source>
        <dbReference type="ARBA" id="ARBA00024764"/>
    </source>
</evidence>
<evidence type="ECO:0000313" key="5">
    <source>
        <dbReference type="Proteomes" id="UP000247978"/>
    </source>
</evidence>
<dbReference type="HAMAP" id="MF_00245">
    <property type="entry name" value="UPF0122"/>
    <property type="match status" value="1"/>
</dbReference>
<comment type="function">
    <text evidence="2 3">Might take part in the signal recognition particle (SRP) pathway. This is inferred from the conservation of its genetic proximity to ftsY/ffh. May be a regulatory protein.</text>
</comment>
<dbReference type="PANTHER" id="PTHR40083">
    <property type="entry name" value="UPF0122 PROTEIN CBO2450/CLC_2298"/>
    <property type="match status" value="1"/>
</dbReference>
<accession>A0A2V3WIG5</accession>
<dbReference type="Pfam" id="PF04297">
    <property type="entry name" value="UPF0122"/>
    <property type="match status" value="1"/>
</dbReference>